<keyword evidence="2" id="KW-1185">Reference proteome</keyword>
<dbReference type="Proteomes" id="UP001417504">
    <property type="component" value="Unassembled WGS sequence"/>
</dbReference>
<reference evidence="1 2" key="1">
    <citation type="submission" date="2024-01" db="EMBL/GenBank/DDBJ databases">
        <title>Genome assemblies of Stephania.</title>
        <authorList>
            <person name="Yang L."/>
        </authorList>
    </citation>
    <scope>NUCLEOTIDE SEQUENCE [LARGE SCALE GENOMIC DNA]</scope>
    <source>
        <strain evidence="1">QJT</strain>
        <tissue evidence="1">Leaf</tissue>
    </source>
</reference>
<sequence>MSKLVESGSSTTTPIMKTEADEVSSCYFTIDFESDEESSSSSSSSSSQPRPFVPSIEIRTMEGALLINAVVLKEVSLTSALFRVLEEEKLDIVFENQYRSETKACHTIQVRVEPDYNIDSLARKLGVWAGKKT</sequence>
<comment type="caution">
    <text evidence="1">The sequence shown here is derived from an EMBL/GenBank/DDBJ whole genome shotgun (WGS) entry which is preliminary data.</text>
</comment>
<proteinExistence type="predicted"/>
<accession>A0AAP0P1J8</accession>
<dbReference type="AlphaFoldDB" id="A0AAP0P1J8"/>
<gene>
    <name evidence="1" type="ORF">Sjap_013708</name>
</gene>
<evidence type="ECO:0000313" key="2">
    <source>
        <dbReference type="Proteomes" id="UP001417504"/>
    </source>
</evidence>
<dbReference type="EMBL" id="JBBNAE010000005">
    <property type="protein sequence ID" value="KAK9124106.1"/>
    <property type="molecule type" value="Genomic_DNA"/>
</dbReference>
<evidence type="ECO:0000313" key="1">
    <source>
        <dbReference type="EMBL" id="KAK9124106.1"/>
    </source>
</evidence>
<organism evidence="1 2">
    <name type="scientific">Stephania japonica</name>
    <dbReference type="NCBI Taxonomy" id="461633"/>
    <lineage>
        <taxon>Eukaryota</taxon>
        <taxon>Viridiplantae</taxon>
        <taxon>Streptophyta</taxon>
        <taxon>Embryophyta</taxon>
        <taxon>Tracheophyta</taxon>
        <taxon>Spermatophyta</taxon>
        <taxon>Magnoliopsida</taxon>
        <taxon>Ranunculales</taxon>
        <taxon>Menispermaceae</taxon>
        <taxon>Menispermoideae</taxon>
        <taxon>Cissampelideae</taxon>
        <taxon>Stephania</taxon>
    </lineage>
</organism>
<protein>
    <submittedName>
        <fullName evidence="1">Uncharacterized protein</fullName>
    </submittedName>
</protein>
<name>A0AAP0P1J8_9MAGN</name>